<evidence type="ECO:0000313" key="1">
    <source>
        <dbReference type="EMBL" id="SPD05096.1"/>
    </source>
</evidence>
<evidence type="ECO:0008006" key="2">
    <source>
        <dbReference type="Google" id="ProtNLM"/>
    </source>
</evidence>
<proteinExistence type="predicted"/>
<accession>A0A2N9GRN4</accession>
<reference evidence="1" key="1">
    <citation type="submission" date="2018-02" db="EMBL/GenBank/DDBJ databases">
        <authorList>
            <person name="Cohen D.B."/>
            <person name="Kent A.D."/>
        </authorList>
    </citation>
    <scope>NUCLEOTIDE SEQUENCE</scope>
</reference>
<protein>
    <recommendedName>
        <fullName evidence="2">Reverse transcriptase zinc-binding domain-containing protein</fullName>
    </recommendedName>
</protein>
<gene>
    <name evidence="1" type="ORF">FSB_LOCUS32978</name>
</gene>
<dbReference type="AlphaFoldDB" id="A0A2N9GRN4"/>
<sequence length="135" mass="15496">MASLCECITYSAMPFTPPHYSGFSVPVCQFDSETVTHALWACPHARNVWALIPGRIQKLHVEIGDFFLLTQDLTQSLNRQELEVWAVTCWSIWNARNKFFHEAVMNHPSLIFDNAIRLLQDFHRVLAAQRLPSPS</sequence>
<organism evidence="1">
    <name type="scientific">Fagus sylvatica</name>
    <name type="common">Beechnut</name>
    <dbReference type="NCBI Taxonomy" id="28930"/>
    <lineage>
        <taxon>Eukaryota</taxon>
        <taxon>Viridiplantae</taxon>
        <taxon>Streptophyta</taxon>
        <taxon>Embryophyta</taxon>
        <taxon>Tracheophyta</taxon>
        <taxon>Spermatophyta</taxon>
        <taxon>Magnoliopsida</taxon>
        <taxon>eudicotyledons</taxon>
        <taxon>Gunneridae</taxon>
        <taxon>Pentapetalae</taxon>
        <taxon>rosids</taxon>
        <taxon>fabids</taxon>
        <taxon>Fagales</taxon>
        <taxon>Fagaceae</taxon>
        <taxon>Fagus</taxon>
    </lineage>
</organism>
<name>A0A2N9GRN4_FAGSY</name>
<dbReference type="EMBL" id="OIVN01002616">
    <property type="protein sequence ID" value="SPD05096.1"/>
    <property type="molecule type" value="Genomic_DNA"/>
</dbReference>